<dbReference type="Proteomes" id="UP000054567">
    <property type="component" value="Unassembled WGS sequence"/>
</dbReference>
<evidence type="ECO:0000313" key="2">
    <source>
        <dbReference type="Proteomes" id="UP000054567"/>
    </source>
</evidence>
<reference evidence="1 2" key="1">
    <citation type="submission" date="2007-06" db="EMBL/GenBank/DDBJ databases">
        <title>The Genome Sequence of Coccidioides posadasii RMSCC_3488.</title>
        <authorList>
            <consortium name="Coccidioides Genome Resources Consortium"/>
            <consortium name="The Broad Institute Genome Sequencing Platform"/>
            <person name="Henn M.R."/>
            <person name="Sykes S."/>
            <person name="Young S."/>
            <person name="Jaffe D."/>
            <person name="Berlin A."/>
            <person name="Alvarez P."/>
            <person name="Butler J."/>
            <person name="Gnerre S."/>
            <person name="Grabherr M."/>
            <person name="Mauceli E."/>
            <person name="Brockman W."/>
            <person name="Kodira C."/>
            <person name="Alvarado L."/>
            <person name="Zeng Q."/>
            <person name="Crawford M."/>
            <person name="Antoine C."/>
            <person name="Devon K."/>
            <person name="Galgiani J."/>
            <person name="Orsborn K."/>
            <person name="Lewis M.L."/>
            <person name="Nusbaum C."/>
            <person name="Galagan J."/>
            <person name="Birren B."/>
        </authorList>
    </citation>
    <scope>NUCLEOTIDE SEQUENCE [LARGE SCALE GENOMIC DNA]</scope>
    <source>
        <strain evidence="1 2">RMSCC 3488</strain>
    </source>
</reference>
<organism evidence="1 2">
    <name type="scientific">Coccidioides posadasii RMSCC 3488</name>
    <dbReference type="NCBI Taxonomy" id="454284"/>
    <lineage>
        <taxon>Eukaryota</taxon>
        <taxon>Fungi</taxon>
        <taxon>Dikarya</taxon>
        <taxon>Ascomycota</taxon>
        <taxon>Pezizomycotina</taxon>
        <taxon>Eurotiomycetes</taxon>
        <taxon>Eurotiomycetidae</taxon>
        <taxon>Onygenales</taxon>
        <taxon>Onygenaceae</taxon>
        <taxon>Coccidioides</taxon>
    </lineage>
</organism>
<reference evidence="2" key="3">
    <citation type="journal article" date="2010" name="Genome Res.">
        <title>Population genomic sequencing of Coccidioides fungi reveals recent hybridization and transposon control.</title>
        <authorList>
            <person name="Neafsey D.E."/>
            <person name="Barker B.M."/>
            <person name="Sharpton T.J."/>
            <person name="Stajich J.E."/>
            <person name="Park D.J."/>
            <person name="Whiston E."/>
            <person name="Hung C.-Y."/>
            <person name="McMahan C."/>
            <person name="White J."/>
            <person name="Sykes S."/>
            <person name="Heiman D."/>
            <person name="Young S."/>
            <person name="Zeng Q."/>
            <person name="Abouelleil A."/>
            <person name="Aftuck L."/>
            <person name="Bessette D."/>
            <person name="Brown A."/>
            <person name="FitzGerald M."/>
            <person name="Lui A."/>
            <person name="Macdonald J.P."/>
            <person name="Priest M."/>
            <person name="Orbach M.J."/>
            <person name="Galgiani J.N."/>
            <person name="Kirkland T.N."/>
            <person name="Cole G.T."/>
            <person name="Birren B.W."/>
            <person name="Henn M.R."/>
            <person name="Taylor J.W."/>
            <person name="Rounsley S.D."/>
        </authorList>
    </citation>
    <scope>NUCLEOTIDE SEQUENCE [LARGE SCALE GENOMIC DNA]</scope>
    <source>
        <strain evidence="2">RMSCC 3488</strain>
    </source>
</reference>
<evidence type="ECO:0000313" key="1">
    <source>
        <dbReference type="EMBL" id="KMM65649.1"/>
    </source>
</evidence>
<dbReference type="AlphaFoldDB" id="A0A0J6F9N1"/>
<reference evidence="2" key="2">
    <citation type="journal article" date="2009" name="Genome Res.">
        <title>Comparative genomic analyses of the human fungal pathogens Coccidioides and their relatives.</title>
        <authorList>
            <person name="Sharpton T.J."/>
            <person name="Stajich J.E."/>
            <person name="Rounsley S.D."/>
            <person name="Gardner M.J."/>
            <person name="Wortman J.R."/>
            <person name="Jordar V.S."/>
            <person name="Maiti R."/>
            <person name="Kodira C.D."/>
            <person name="Neafsey D.E."/>
            <person name="Zeng Q."/>
            <person name="Hung C.-Y."/>
            <person name="McMahan C."/>
            <person name="Muszewska A."/>
            <person name="Grynberg M."/>
            <person name="Mandel M.A."/>
            <person name="Kellner E.M."/>
            <person name="Barker B.M."/>
            <person name="Galgiani J.N."/>
            <person name="Orbach M.J."/>
            <person name="Kirkland T.N."/>
            <person name="Cole G.T."/>
            <person name="Henn M.R."/>
            <person name="Birren B.W."/>
            <person name="Taylor J.W."/>
        </authorList>
    </citation>
    <scope>NUCLEOTIDE SEQUENCE [LARGE SCALE GENOMIC DNA]</scope>
    <source>
        <strain evidence="2">RMSCC 3488</strain>
    </source>
</reference>
<name>A0A0J6F9N1_COCPO</name>
<accession>A0A0J6F9N1</accession>
<sequence>MLTRRTSPGVPRDAPDILLGEFSNLYQPPLKTLSFSLPTMEGTCLPGDPNSPMLEAHRAWHFTMRSPELPGSTQLPFRGTTSTIEIWIPSSWWSHSYPFMSSGQPRLQNLANCTCT</sequence>
<dbReference type="EMBL" id="DS268109">
    <property type="protein sequence ID" value="KMM65649.1"/>
    <property type="molecule type" value="Genomic_DNA"/>
</dbReference>
<dbReference type="VEuPathDB" id="FungiDB:CPAG_01995"/>
<protein>
    <submittedName>
        <fullName evidence="1">Uncharacterized protein</fullName>
    </submittedName>
</protein>
<gene>
    <name evidence="1" type="ORF">CPAG_01995</name>
</gene>
<proteinExistence type="predicted"/>